<reference evidence="2" key="1">
    <citation type="submission" date="2023-11" db="EMBL/GenBank/DDBJ databases">
        <authorList>
            <person name="Alioto T."/>
            <person name="Alioto T."/>
            <person name="Gomez Garrido J."/>
        </authorList>
    </citation>
    <scope>NUCLEOTIDE SEQUENCE</scope>
</reference>
<keyword evidence="3" id="KW-1185">Reference proteome</keyword>
<feature type="region of interest" description="Disordered" evidence="1">
    <location>
        <begin position="59"/>
        <end position="82"/>
    </location>
</feature>
<dbReference type="Proteomes" id="UP001296104">
    <property type="component" value="Unassembled WGS sequence"/>
</dbReference>
<feature type="region of interest" description="Disordered" evidence="1">
    <location>
        <begin position="247"/>
        <end position="272"/>
    </location>
</feature>
<feature type="compositionally biased region" description="Polar residues" evidence="1">
    <location>
        <begin position="59"/>
        <end position="69"/>
    </location>
</feature>
<evidence type="ECO:0000256" key="1">
    <source>
        <dbReference type="SAM" id="MobiDB-lite"/>
    </source>
</evidence>
<protein>
    <submittedName>
        <fullName evidence="2">Uncharacterized protein</fullName>
    </submittedName>
</protein>
<comment type="caution">
    <text evidence="2">The sequence shown here is derived from an EMBL/GenBank/DDBJ whole genome shotgun (WGS) entry which is preliminary data.</text>
</comment>
<dbReference type="EMBL" id="CAVMBE010000073">
    <property type="protein sequence ID" value="CAK4032889.1"/>
    <property type="molecule type" value="Genomic_DNA"/>
</dbReference>
<name>A0AAI9EE73_9PEZI</name>
<dbReference type="AlphaFoldDB" id="A0AAI9EE73"/>
<evidence type="ECO:0000313" key="3">
    <source>
        <dbReference type="Proteomes" id="UP001296104"/>
    </source>
</evidence>
<proteinExistence type="predicted"/>
<gene>
    <name evidence="2" type="ORF">LECACI_7A008047</name>
</gene>
<accession>A0AAI9EE73</accession>
<organism evidence="2 3">
    <name type="scientific">Lecanosticta acicola</name>
    <dbReference type="NCBI Taxonomy" id="111012"/>
    <lineage>
        <taxon>Eukaryota</taxon>
        <taxon>Fungi</taxon>
        <taxon>Dikarya</taxon>
        <taxon>Ascomycota</taxon>
        <taxon>Pezizomycotina</taxon>
        <taxon>Dothideomycetes</taxon>
        <taxon>Dothideomycetidae</taxon>
        <taxon>Mycosphaerellales</taxon>
        <taxon>Mycosphaerellaceae</taxon>
        <taxon>Lecanosticta</taxon>
    </lineage>
</organism>
<sequence length="272" mass="30129">MACHDRYSIVSVSNLDSASKWDDFTQTLSKRLLNPAAGTIVVDYRPFAGEEEKMATSVVTTSISSNHSLPTKRGREGRSSGKLKAACMRVLDTLVHGLVPTHNRSSRPKECPPYQQLPASYSTAVIVQPRQDTAFDDGEFVFPLRRSSTIRDYPKGGHGAVETVGSHVRHDSGIELEECDSPDPPTLSKFHLLPDPREDFEEFDEAFSICSSIESLEADFEKHSRDSGAEMGEKLMVAQVVQLRRAARKSVYPQRSPSMPTRDAPQPPSGYF</sequence>
<evidence type="ECO:0000313" key="2">
    <source>
        <dbReference type="EMBL" id="CAK4032889.1"/>
    </source>
</evidence>